<feature type="non-terminal residue" evidence="1">
    <location>
        <position position="1"/>
    </location>
</feature>
<proteinExistence type="predicted"/>
<sequence>PQPTSDPLQVAAQVYPWMYMSSTLDACFKSAEAAAEARPSFASPPATYLYSDLAARETELAEEEADLSDQRVRLEAERRVEFYDELATDEFASAAPSIMQAFLAHGDTCTQVEADALKLATRSAPAEEDYYSPMRPYNALLDKLADLQRKEAQLHASIVALTQGDAPEDDGDEPSARAQLMHMFAACLPLLEARGVNLQMAHELLEGAKENLAMSLHLESLEFSDGEEEE</sequence>
<reference evidence="1" key="1">
    <citation type="submission" date="2023-03" db="EMBL/GenBank/DDBJ databases">
        <title>Massive genome expansion in bonnet fungi (Mycena s.s.) driven by repeated elements and novel gene families across ecological guilds.</title>
        <authorList>
            <consortium name="Lawrence Berkeley National Laboratory"/>
            <person name="Harder C.B."/>
            <person name="Miyauchi S."/>
            <person name="Viragh M."/>
            <person name="Kuo A."/>
            <person name="Thoen E."/>
            <person name="Andreopoulos B."/>
            <person name="Lu D."/>
            <person name="Skrede I."/>
            <person name="Drula E."/>
            <person name="Henrissat B."/>
            <person name="Morin E."/>
            <person name="Kohler A."/>
            <person name="Barry K."/>
            <person name="LaButti K."/>
            <person name="Morin E."/>
            <person name="Salamov A."/>
            <person name="Lipzen A."/>
            <person name="Mereny Z."/>
            <person name="Hegedus B."/>
            <person name="Baldrian P."/>
            <person name="Stursova M."/>
            <person name="Weitz H."/>
            <person name="Taylor A."/>
            <person name="Grigoriev I.V."/>
            <person name="Nagy L.G."/>
            <person name="Martin F."/>
            <person name="Kauserud H."/>
        </authorList>
    </citation>
    <scope>NUCLEOTIDE SEQUENCE</scope>
    <source>
        <strain evidence="1">CBHHK173m</strain>
    </source>
</reference>
<dbReference type="EMBL" id="JARJCN010000008">
    <property type="protein sequence ID" value="KAJ7098676.1"/>
    <property type="molecule type" value="Genomic_DNA"/>
</dbReference>
<keyword evidence="2" id="KW-1185">Reference proteome</keyword>
<name>A0AAD6XTM1_9AGAR</name>
<accession>A0AAD6XTM1</accession>
<evidence type="ECO:0000313" key="1">
    <source>
        <dbReference type="EMBL" id="KAJ7098676.1"/>
    </source>
</evidence>
<dbReference type="AlphaFoldDB" id="A0AAD6XTM1"/>
<dbReference type="Proteomes" id="UP001222325">
    <property type="component" value="Unassembled WGS sequence"/>
</dbReference>
<organism evidence="1 2">
    <name type="scientific">Mycena belliarum</name>
    <dbReference type="NCBI Taxonomy" id="1033014"/>
    <lineage>
        <taxon>Eukaryota</taxon>
        <taxon>Fungi</taxon>
        <taxon>Dikarya</taxon>
        <taxon>Basidiomycota</taxon>
        <taxon>Agaricomycotina</taxon>
        <taxon>Agaricomycetes</taxon>
        <taxon>Agaricomycetidae</taxon>
        <taxon>Agaricales</taxon>
        <taxon>Marasmiineae</taxon>
        <taxon>Mycenaceae</taxon>
        <taxon>Mycena</taxon>
    </lineage>
</organism>
<comment type="caution">
    <text evidence="1">The sequence shown here is derived from an EMBL/GenBank/DDBJ whole genome shotgun (WGS) entry which is preliminary data.</text>
</comment>
<gene>
    <name evidence="1" type="ORF">B0H15DRAFT_772095</name>
</gene>
<evidence type="ECO:0000313" key="2">
    <source>
        <dbReference type="Proteomes" id="UP001222325"/>
    </source>
</evidence>
<protein>
    <submittedName>
        <fullName evidence="1">Uncharacterized protein</fullName>
    </submittedName>
</protein>